<evidence type="ECO:0000256" key="1">
    <source>
        <dbReference type="SAM" id="Phobius"/>
    </source>
</evidence>
<keyword evidence="1" id="KW-0472">Membrane</keyword>
<dbReference type="Proteomes" id="UP000234681">
    <property type="component" value="Chromosome 5"/>
</dbReference>
<feature type="non-terminal residue" evidence="2">
    <location>
        <position position="92"/>
    </location>
</feature>
<protein>
    <submittedName>
        <fullName evidence="2">RCG30578</fullName>
    </submittedName>
</protein>
<reference evidence="3" key="1">
    <citation type="submission" date="2005-09" db="EMBL/GenBank/DDBJ databases">
        <authorList>
            <person name="Mural R.J."/>
            <person name="Li P.W."/>
            <person name="Adams M.D."/>
            <person name="Amanatides P.G."/>
            <person name="Baden-Tillson H."/>
            <person name="Barnstead M."/>
            <person name="Chin S.H."/>
            <person name="Dew I."/>
            <person name="Evans C.A."/>
            <person name="Ferriera S."/>
            <person name="Flanigan M."/>
            <person name="Fosler C."/>
            <person name="Glodek A."/>
            <person name="Gu Z."/>
            <person name="Holt R.A."/>
            <person name="Jennings D."/>
            <person name="Kraft C.L."/>
            <person name="Lu F."/>
            <person name="Nguyen T."/>
            <person name="Nusskern D.R."/>
            <person name="Pfannkoch C.M."/>
            <person name="Sitter C."/>
            <person name="Sutton G.G."/>
            <person name="Venter J.C."/>
            <person name="Wang Z."/>
            <person name="Woodage T."/>
            <person name="Zheng X.H."/>
            <person name="Zhong F."/>
        </authorList>
    </citation>
    <scope>NUCLEOTIDE SEQUENCE [LARGE SCALE GENOMIC DNA]</scope>
    <source>
        <strain>BN</strain>
        <strain evidence="3">Sprague-Dawley</strain>
    </source>
</reference>
<accession>A6ISM4</accession>
<proteinExistence type="predicted"/>
<keyword evidence="1" id="KW-0812">Transmembrane</keyword>
<feature type="transmembrane region" description="Helical" evidence="1">
    <location>
        <begin position="12"/>
        <end position="32"/>
    </location>
</feature>
<dbReference type="AlphaFoldDB" id="A6ISM4"/>
<evidence type="ECO:0000313" key="2">
    <source>
        <dbReference type="EMBL" id="EDL80575.1"/>
    </source>
</evidence>
<evidence type="ECO:0000313" key="3">
    <source>
        <dbReference type="Proteomes" id="UP000234681"/>
    </source>
</evidence>
<gene>
    <name evidence="2" type="ORF">rCG_30578</name>
</gene>
<sequence>MYFPITEDYIFPQYVLFLGSQICVFYPFQINLRINLSHSIKSPFDIFIAVTSSLWIALGRSDIFMALNLPPGGGLLIDWDLSLCLLVKLHNS</sequence>
<dbReference type="EMBL" id="CH473968">
    <property type="protein sequence ID" value="EDL80575.1"/>
    <property type="molecule type" value="Genomic_DNA"/>
</dbReference>
<keyword evidence="1" id="KW-1133">Transmembrane helix</keyword>
<name>A6ISM4_RAT</name>
<organism evidence="2 3">
    <name type="scientific">Rattus norvegicus</name>
    <name type="common">Rat</name>
    <dbReference type="NCBI Taxonomy" id="10116"/>
    <lineage>
        <taxon>Eukaryota</taxon>
        <taxon>Metazoa</taxon>
        <taxon>Chordata</taxon>
        <taxon>Craniata</taxon>
        <taxon>Vertebrata</taxon>
        <taxon>Euteleostomi</taxon>
        <taxon>Mammalia</taxon>
        <taxon>Eutheria</taxon>
        <taxon>Euarchontoglires</taxon>
        <taxon>Glires</taxon>
        <taxon>Rodentia</taxon>
        <taxon>Myomorpha</taxon>
        <taxon>Muroidea</taxon>
        <taxon>Muridae</taxon>
        <taxon>Murinae</taxon>
        <taxon>Rattus</taxon>
    </lineage>
</organism>